<keyword evidence="2 5" id="KW-0812">Transmembrane</keyword>
<keyword evidence="4 5" id="KW-0472">Membrane</keyword>
<proteinExistence type="predicted"/>
<dbReference type="InterPro" id="IPR005372">
    <property type="entry name" value="UPF0182"/>
</dbReference>
<dbReference type="Proteomes" id="UP000046680">
    <property type="component" value="Unassembled WGS sequence"/>
</dbReference>
<evidence type="ECO:0000256" key="5">
    <source>
        <dbReference type="SAM" id="Phobius"/>
    </source>
</evidence>
<dbReference type="GO" id="GO:0016020">
    <property type="term" value="C:membrane"/>
    <property type="evidence" value="ECO:0007669"/>
    <property type="project" value="InterPro"/>
</dbReference>
<evidence type="ECO:0000256" key="4">
    <source>
        <dbReference type="ARBA" id="ARBA00023136"/>
    </source>
</evidence>
<dbReference type="GO" id="GO:0005576">
    <property type="term" value="C:extracellular region"/>
    <property type="evidence" value="ECO:0007669"/>
    <property type="project" value="TreeGrafter"/>
</dbReference>
<evidence type="ECO:0000256" key="3">
    <source>
        <dbReference type="ARBA" id="ARBA00022989"/>
    </source>
</evidence>
<dbReference type="Pfam" id="PF03699">
    <property type="entry name" value="UPF0182"/>
    <property type="match status" value="1"/>
</dbReference>
<organism evidence="6 7">
    <name type="scientific">Mycobacterium tuberculosis</name>
    <dbReference type="NCBI Taxonomy" id="1773"/>
    <lineage>
        <taxon>Bacteria</taxon>
        <taxon>Bacillati</taxon>
        <taxon>Actinomycetota</taxon>
        <taxon>Actinomycetes</taxon>
        <taxon>Mycobacteriales</taxon>
        <taxon>Mycobacteriaceae</taxon>
        <taxon>Mycobacterium</taxon>
        <taxon>Mycobacterium tuberculosis complex</taxon>
    </lineage>
</organism>
<protein>
    <submittedName>
        <fullName evidence="6">Transmembrane protein</fullName>
    </submittedName>
</protein>
<keyword evidence="3 5" id="KW-1133">Transmembrane helix</keyword>
<dbReference type="PANTHER" id="PTHR39344:SF1">
    <property type="entry name" value="UPF0182 PROTEIN SLL1060"/>
    <property type="match status" value="1"/>
</dbReference>
<gene>
    <name evidence="6" type="ORF">ERS007657_02707</name>
</gene>
<evidence type="ECO:0000313" key="7">
    <source>
        <dbReference type="Proteomes" id="UP000046680"/>
    </source>
</evidence>
<reference evidence="6 7" key="1">
    <citation type="submission" date="2015-03" db="EMBL/GenBank/DDBJ databases">
        <authorList>
            <consortium name="Pathogen Informatics"/>
        </authorList>
    </citation>
    <scope>NUCLEOTIDE SEQUENCE [LARGE SCALE GENOMIC DNA]</scope>
    <source>
        <strain evidence="6 7">C09601061</strain>
    </source>
</reference>
<accession>A0A654U2W9</accession>
<evidence type="ECO:0000313" key="6">
    <source>
        <dbReference type="EMBL" id="CFR88691.1"/>
    </source>
</evidence>
<evidence type="ECO:0000256" key="2">
    <source>
        <dbReference type="ARBA" id="ARBA00022692"/>
    </source>
</evidence>
<feature type="transmembrane region" description="Helical" evidence="5">
    <location>
        <begin position="16"/>
        <end position="34"/>
    </location>
</feature>
<sequence>METGSPGKRPVLPKRARLLVTAGMGMLALLLFGPRLVDIYVDWLWFGEVGFRSVWITVLLTRLAIVAAVALVVAGIVLAALLLAYRSVSLAAVLCTRRAAAGPGRATSQRGDAPAAPVRVGHRRHARCGVRADRFVRLGEGSVVRTRGHLWHRGPRIRL</sequence>
<dbReference type="AlphaFoldDB" id="A0A654U2W9"/>
<feature type="transmembrane region" description="Helical" evidence="5">
    <location>
        <begin position="54"/>
        <end position="84"/>
    </location>
</feature>
<dbReference type="PANTHER" id="PTHR39344">
    <property type="entry name" value="UPF0182 PROTEIN SLL1060"/>
    <property type="match status" value="1"/>
</dbReference>
<evidence type="ECO:0000256" key="1">
    <source>
        <dbReference type="ARBA" id="ARBA00022475"/>
    </source>
</evidence>
<keyword evidence="1" id="KW-1003">Cell membrane</keyword>
<dbReference type="EMBL" id="CGCX01001100">
    <property type="protein sequence ID" value="CFR88691.1"/>
    <property type="molecule type" value="Genomic_DNA"/>
</dbReference>
<name>A0A654U2W9_MYCTX</name>